<accession>A0A8H6QFL6</accession>
<dbReference type="Proteomes" id="UP000654922">
    <property type="component" value="Unassembled WGS sequence"/>
</dbReference>
<protein>
    <submittedName>
        <fullName evidence="1">Uncharacterized protein</fullName>
    </submittedName>
</protein>
<sequence length="204" mass="22131">MTHSSVRSPVILDIYPNIGIFKQPSDNNYLPFMSRPPQSGAPFIVNAIAVCPTVLQDGVDHPQVPVTGGQGHSIELANGVDVHIRFGQQPCGHTFVIALSGPPERCHMVSVTGIDVNARLGQKQLNYSQVPSLSGFMQGRGSPLVLGVQINIRVIQKQLHNYTIPTHGRQMQWCSAVCVHFVHVPAVIEQQLHDILTPLTGGQA</sequence>
<organism evidence="1 2">
    <name type="scientific">Aspergillus felis</name>
    <dbReference type="NCBI Taxonomy" id="1287682"/>
    <lineage>
        <taxon>Eukaryota</taxon>
        <taxon>Fungi</taxon>
        <taxon>Dikarya</taxon>
        <taxon>Ascomycota</taxon>
        <taxon>Pezizomycotina</taxon>
        <taxon>Eurotiomycetes</taxon>
        <taxon>Eurotiomycetidae</taxon>
        <taxon>Eurotiales</taxon>
        <taxon>Aspergillaceae</taxon>
        <taxon>Aspergillus</taxon>
        <taxon>Aspergillus subgen. Fumigati</taxon>
    </lineage>
</organism>
<evidence type="ECO:0000313" key="2">
    <source>
        <dbReference type="Proteomes" id="UP000654922"/>
    </source>
</evidence>
<dbReference type="AlphaFoldDB" id="A0A8H6QFL6"/>
<proteinExistence type="predicted"/>
<name>A0A8H6QFL6_9EURO</name>
<dbReference type="EMBL" id="JACBAE010001175">
    <property type="protein sequence ID" value="KAF7171589.1"/>
    <property type="molecule type" value="Genomic_DNA"/>
</dbReference>
<reference evidence="1" key="1">
    <citation type="submission" date="2020-06" db="EMBL/GenBank/DDBJ databases">
        <title>Draft genome sequences of strains closely related to Aspergillus parafelis and Aspergillus hiratsukae.</title>
        <authorList>
            <person name="Dos Santos R.A.C."/>
            <person name="Rivero-Menendez O."/>
            <person name="Steenwyk J.L."/>
            <person name="Mead M.E."/>
            <person name="Goldman G.H."/>
            <person name="Alastruey-Izquierdo A."/>
            <person name="Rokas A."/>
        </authorList>
    </citation>
    <scope>NUCLEOTIDE SEQUENCE</scope>
    <source>
        <strain evidence="1">CNM-CM5623</strain>
    </source>
</reference>
<evidence type="ECO:0000313" key="1">
    <source>
        <dbReference type="EMBL" id="KAF7171589.1"/>
    </source>
</evidence>
<gene>
    <name evidence="1" type="ORF">CNMCM5623_003958</name>
</gene>
<comment type="caution">
    <text evidence="1">The sequence shown here is derived from an EMBL/GenBank/DDBJ whole genome shotgun (WGS) entry which is preliminary data.</text>
</comment>